<organism evidence="4 5">
    <name type="scientific">Archangium lansingense</name>
    <dbReference type="NCBI Taxonomy" id="2995310"/>
    <lineage>
        <taxon>Bacteria</taxon>
        <taxon>Pseudomonadati</taxon>
        <taxon>Myxococcota</taxon>
        <taxon>Myxococcia</taxon>
        <taxon>Myxococcales</taxon>
        <taxon>Cystobacterineae</taxon>
        <taxon>Archangiaceae</taxon>
        <taxon>Archangium</taxon>
    </lineage>
</organism>
<keyword evidence="1" id="KW-0929">Antimicrobial</keyword>
<feature type="region of interest" description="Disordered" evidence="3">
    <location>
        <begin position="414"/>
        <end position="438"/>
    </location>
</feature>
<name>A0ABT4A257_9BACT</name>
<keyword evidence="2" id="KW-0081">Bacteriolytic enzyme</keyword>
<dbReference type="InterPro" id="IPR023347">
    <property type="entry name" value="Lysozyme_dom_sf"/>
</dbReference>
<dbReference type="InterPro" id="IPR023346">
    <property type="entry name" value="Lysozyme-like_dom_sf"/>
</dbReference>
<dbReference type="Gene3D" id="1.10.530.40">
    <property type="match status" value="1"/>
</dbReference>
<protein>
    <recommendedName>
        <fullName evidence="6">Lysozyme</fullName>
    </recommendedName>
</protein>
<evidence type="ECO:0000256" key="2">
    <source>
        <dbReference type="ARBA" id="ARBA00022638"/>
    </source>
</evidence>
<gene>
    <name evidence="4" type="ORF">OV287_14710</name>
</gene>
<evidence type="ECO:0008006" key="6">
    <source>
        <dbReference type="Google" id="ProtNLM"/>
    </source>
</evidence>
<evidence type="ECO:0000313" key="5">
    <source>
        <dbReference type="Proteomes" id="UP001207654"/>
    </source>
</evidence>
<evidence type="ECO:0000256" key="3">
    <source>
        <dbReference type="SAM" id="MobiDB-lite"/>
    </source>
</evidence>
<comment type="caution">
    <text evidence="4">The sequence shown here is derived from an EMBL/GenBank/DDBJ whole genome shotgun (WGS) entry which is preliminary data.</text>
</comment>
<reference evidence="4 5" key="1">
    <citation type="submission" date="2022-11" db="EMBL/GenBank/DDBJ databases">
        <title>Minimal conservation of predation-associated metabolite biosynthetic gene clusters underscores biosynthetic potential of Myxococcota including descriptions for ten novel species: Archangium lansinium sp. nov., Myxococcus landrumus sp. nov., Nannocystis bai.</title>
        <authorList>
            <person name="Ahearne A."/>
            <person name="Stevens C."/>
            <person name="Phillips K."/>
        </authorList>
    </citation>
    <scope>NUCLEOTIDE SEQUENCE [LARGE SCALE GENOMIC DNA]</scope>
    <source>
        <strain evidence="4 5">MIWBW</strain>
    </source>
</reference>
<dbReference type="EMBL" id="JAPNKA010000001">
    <property type="protein sequence ID" value="MCY1075725.1"/>
    <property type="molecule type" value="Genomic_DNA"/>
</dbReference>
<dbReference type="Proteomes" id="UP001207654">
    <property type="component" value="Unassembled WGS sequence"/>
</dbReference>
<accession>A0ABT4A257</accession>
<evidence type="ECO:0000313" key="4">
    <source>
        <dbReference type="EMBL" id="MCY1075725.1"/>
    </source>
</evidence>
<evidence type="ECO:0000256" key="1">
    <source>
        <dbReference type="ARBA" id="ARBA00022529"/>
    </source>
</evidence>
<sequence length="633" mass="70523">MKQTESVNMSAGYRATLEFVIVPRTSITFDAPGVGVKVSLKNPMSLLIGVPIEGSCKNYPPKEHKCGLTWLVAHGEKVLSYPVDGTVTMTVDSSGRFKVKVNGEDPQVDLIAQRLMGEGKLGYSITPDFPHADPAVLQPVIEFNNTCDLTVTLPEKRLFGELVTFKPDFALIFQRADLELRVVELDEGSTEFALGPPTSVFTYKFNALRLSRSWAIGFTDDTCRQLAELGEEEAGGYEFSWQLWGTRRGGQPTLLLEKKNFLMVPKPKLEEFKLEYDPSLEGTWEVSGKISGMSPRAELRLDVALVQPHSKEAPPLDYHPTAVQLALEDDGVFEGYLGERHWFHTLEAGELPPVPDFAILSLPAAARDGKPGPITPYLDFDDTKFSLFKGQALSWDLDADWICSYEGVSMLPRPARPKRRKSGINALSAPPPEAGDQKTPLTFEDMWNDLTSWEGIVAFMYQDTKGNVTVGAGNLLKTVEDAKKLPFRNMDANRAATPEEIDAAFRAVTSKKAAMRATEYGCRPTIALSDQDIRELLRKRLESEFIHQLREVVFKGAFDSYPRCVRRALLDFSYNAGAYALTTKRKELADAVKARNWTLAAEKCHLGTGHEERNTWRKALFQYAATLEPAKKS</sequence>
<dbReference type="SUPFAM" id="SSF53955">
    <property type="entry name" value="Lysozyme-like"/>
    <property type="match status" value="1"/>
</dbReference>
<dbReference type="RefSeq" id="WP_267534641.1">
    <property type="nucleotide sequence ID" value="NZ_JAPNKA010000001.1"/>
</dbReference>
<proteinExistence type="predicted"/>
<keyword evidence="5" id="KW-1185">Reference proteome</keyword>